<evidence type="ECO:0000259" key="1">
    <source>
        <dbReference type="Pfam" id="PF12697"/>
    </source>
</evidence>
<keyword evidence="2" id="KW-0378">Hydrolase</keyword>
<sequence>MNRQKGKLRSLYTTVEGLSIHARISAEIPPKDAPVLILVPGAGLSGRYMIPTAEQLVPDYQVYVPDLPGYGESDKPSPPLNLSELADILCKWMDAVGIEQATMLGNSLGCQIIVEFAVRHPNRLERAILQGPTVDRHARTFYQQLWCLILDAPNEAPSQAVIQIEDYWKAGFARVLHTFEMALSDAMEEKLPHVNVPTLVVRGEKDTLVSPQWAEEIVNLLPNSQFVEIADGGHTLNYKMPEAVARVTRAFINGTGPHLSKNQELTR</sequence>
<dbReference type="Pfam" id="PF12697">
    <property type="entry name" value="Abhydrolase_6"/>
    <property type="match status" value="1"/>
</dbReference>
<dbReference type="Proteomes" id="UP000017127">
    <property type="component" value="Unassembled WGS sequence"/>
</dbReference>
<dbReference type="OrthoDB" id="9797695at2"/>
<gene>
    <name evidence="2" type="ORF">M595_2660</name>
</gene>
<dbReference type="InterPro" id="IPR000073">
    <property type="entry name" value="AB_hydrolase_1"/>
</dbReference>
<reference evidence="2 3" key="1">
    <citation type="journal article" date="2013" name="Front. Microbiol.">
        <title>Comparative genomic analyses of the cyanobacterium, Lyngbya aestuarii BL J, a powerful hydrogen producer.</title>
        <authorList>
            <person name="Kothari A."/>
            <person name="Vaughn M."/>
            <person name="Garcia-Pichel F."/>
        </authorList>
    </citation>
    <scope>NUCLEOTIDE SEQUENCE [LARGE SCALE GENOMIC DNA]</scope>
    <source>
        <strain evidence="2 3">BL J</strain>
    </source>
</reference>
<dbReference type="PRINTS" id="PR00111">
    <property type="entry name" value="ABHYDROLASE"/>
</dbReference>
<dbReference type="PANTHER" id="PTHR43433:SF5">
    <property type="entry name" value="AB HYDROLASE-1 DOMAIN-CONTAINING PROTEIN"/>
    <property type="match status" value="1"/>
</dbReference>
<dbReference type="PANTHER" id="PTHR43433">
    <property type="entry name" value="HYDROLASE, ALPHA/BETA FOLD FAMILY PROTEIN"/>
    <property type="match status" value="1"/>
</dbReference>
<evidence type="ECO:0000313" key="2">
    <source>
        <dbReference type="EMBL" id="ERT07392.1"/>
    </source>
</evidence>
<dbReference type="GO" id="GO:0016787">
    <property type="term" value="F:hydrolase activity"/>
    <property type="evidence" value="ECO:0007669"/>
    <property type="project" value="UniProtKB-KW"/>
</dbReference>
<dbReference type="SUPFAM" id="SSF53474">
    <property type="entry name" value="alpha/beta-Hydrolases"/>
    <property type="match status" value="1"/>
</dbReference>
<dbReference type="EMBL" id="AUZM01000022">
    <property type="protein sequence ID" value="ERT07392.1"/>
    <property type="molecule type" value="Genomic_DNA"/>
</dbReference>
<accession>U7QJH3</accession>
<dbReference type="AlphaFoldDB" id="U7QJH3"/>
<organism evidence="2 3">
    <name type="scientific">Lyngbya aestuarii BL J</name>
    <dbReference type="NCBI Taxonomy" id="1348334"/>
    <lineage>
        <taxon>Bacteria</taxon>
        <taxon>Bacillati</taxon>
        <taxon>Cyanobacteriota</taxon>
        <taxon>Cyanophyceae</taxon>
        <taxon>Oscillatoriophycideae</taxon>
        <taxon>Oscillatoriales</taxon>
        <taxon>Microcoleaceae</taxon>
        <taxon>Lyngbya</taxon>
    </lineage>
</organism>
<dbReference type="RefSeq" id="WP_023066405.1">
    <property type="nucleotide sequence ID" value="NZ_AUZM01000022.1"/>
</dbReference>
<dbReference type="InterPro" id="IPR029058">
    <property type="entry name" value="AB_hydrolase_fold"/>
</dbReference>
<evidence type="ECO:0000313" key="3">
    <source>
        <dbReference type="Proteomes" id="UP000017127"/>
    </source>
</evidence>
<keyword evidence="3" id="KW-1185">Reference proteome</keyword>
<name>U7QJH3_9CYAN</name>
<proteinExistence type="predicted"/>
<dbReference type="Gene3D" id="3.40.50.1820">
    <property type="entry name" value="alpha/beta hydrolase"/>
    <property type="match status" value="1"/>
</dbReference>
<comment type="caution">
    <text evidence="2">The sequence shown here is derived from an EMBL/GenBank/DDBJ whole genome shotgun (WGS) entry which is preliminary data.</text>
</comment>
<protein>
    <submittedName>
        <fullName evidence="2">Alpha/beta hydrolase fold family protein</fullName>
    </submittedName>
</protein>
<dbReference type="InterPro" id="IPR050471">
    <property type="entry name" value="AB_hydrolase"/>
</dbReference>
<feature type="domain" description="AB hydrolase-1" evidence="1">
    <location>
        <begin position="36"/>
        <end position="246"/>
    </location>
</feature>